<feature type="transmembrane region" description="Helical" evidence="1">
    <location>
        <begin position="40"/>
        <end position="61"/>
    </location>
</feature>
<organism evidence="2 3">
    <name type="scientific">Actinoplanes digitatis</name>
    <dbReference type="NCBI Taxonomy" id="1868"/>
    <lineage>
        <taxon>Bacteria</taxon>
        <taxon>Bacillati</taxon>
        <taxon>Actinomycetota</taxon>
        <taxon>Actinomycetes</taxon>
        <taxon>Micromonosporales</taxon>
        <taxon>Micromonosporaceae</taxon>
        <taxon>Actinoplanes</taxon>
    </lineage>
</organism>
<reference evidence="2 3" key="1">
    <citation type="submission" date="2020-08" db="EMBL/GenBank/DDBJ databases">
        <title>Sequencing the genomes of 1000 actinobacteria strains.</title>
        <authorList>
            <person name="Klenk H.-P."/>
        </authorList>
    </citation>
    <scope>NUCLEOTIDE SEQUENCE [LARGE SCALE GENOMIC DNA]</scope>
    <source>
        <strain evidence="2 3">DSM 43149</strain>
    </source>
</reference>
<name>A0A7W7I4S1_9ACTN</name>
<keyword evidence="1" id="KW-0812">Transmembrane</keyword>
<evidence type="ECO:0000256" key="1">
    <source>
        <dbReference type="SAM" id="Phobius"/>
    </source>
</evidence>
<evidence type="ECO:0000313" key="3">
    <source>
        <dbReference type="Proteomes" id="UP000578112"/>
    </source>
</evidence>
<keyword evidence="3" id="KW-1185">Reference proteome</keyword>
<dbReference type="Proteomes" id="UP000578112">
    <property type="component" value="Unassembled WGS sequence"/>
</dbReference>
<proteinExistence type="predicted"/>
<dbReference type="EMBL" id="JACHNH010000001">
    <property type="protein sequence ID" value="MBB4766276.1"/>
    <property type="molecule type" value="Genomic_DNA"/>
</dbReference>
<evidence type="ECO:0000313" key="2">
    <source>
        <dbReference type="EMBL" id="MBB4766276.1"/>
    </source>
</evidence>
<dbReference type="AlphaFoldDB" id="A0A7W7I4S1"/>
<gene>
    <name evidence="2" type="ORF">BJ971_006832</name>
</gene>
<sequence length="236" mass="24766">MTTLLPIDPAVSPQRVNRILTISASLLPEEISAARRARRAGLWVAVVVVLVAGLCAAWFTVAYQQTRAAESDLEAASVAVADLQRKQAEYSETVRIQNGIATLSGQLKAVMANDLDWDAMLDTVRHAGTRSGIQVDGVNGRLNTADGAAATEANPLPGTSTEPLVGSLVVTGTGPDKRAVAAYVDALAKETVLANPFVTSVTREGENEDRVTFSLTADITQAALCGRFTTKCTGGN</sequence>
<accession>A0A7W7I4S1</accession>
<keyword evidence="1" id="KW-1133">Transmembrane helix</keyword>
<dbReference type="RefSeq" id="WP_184997412.1">
    <property type="nucleotide sequence ID" value="NZ_BOMK01000044.1"/>
</dbReference>
<comment type="caution">
    <text evidence="2">The sequence shown here is derived from an EMBL/GenBank/DDBJ whole genome shotgun (WGS) entry which is preliminary data.</text>
</comment>
<protein>
    <recommendedName>
        <fullName evidence="4">Fimbrial assembly family protein</fullName>
    </recommendedName>
</protein>
<keyword evidence="1" id="KW-0472">Membrane</keyword>
<evidence type="ECO:0008006" key="4">
    <source>
        <dbReference type="Google" id="ProtNLM"/>
    </source>
</evidence>